<dbReference type="RefSeq" id="WP_200271817.1">
    <property type="nucleotide sequence ID" value="NZ_JAENIJ010000023.1"/>
</dbReference>
<accession>A0A934S5N1</accession>
<protein>
    <recommendedName>
        <fullName evidence="2">PA14 domain-containing protein</fullName>
    </recommendedName>
</protein>
<evidence type="ECO:0000313" key="3">
    <source>
        <dbReference type="EMBL" id="MBK1883555.1"/>
    </source>
</evidence>
<dbReference type="Proteomes" id="UP000603141">
    <property type="component" value="Unassembled WGS sequence"/>
</dbReference>
<name>A0A934S5N1_9BACT</name>
<dbReference type="PROSITE" id="PS51820">
    <property type="entry name" value="PA14"/>
    <property type="match status" value="1"/>
</dbReference>
<dbReference type="InterPro" id="IPR013320">
    <property type="entry name" value="ConA-like_dom_sf"/>
</dbReference>
<proteinExistence type="predicted"/>
<feature type="chain" id="PRO_5037278550" description="PA14 domain-containing protein" evidence="1">
    <location>
        <begin position="31"/>
        <end position="1084"/>
    </location>
</feature>
<feature type="domain" description="PA14" evidence="2">
    <location>
        <begin position="809"/>
        <end position="985"/>
    </location>
</feature>
<dbReference type="Pfam" id="PF13385">
    <property type="entry name" value="Laminin_G_3"/>
    <property type="match status" value="1"/>
</dbReference>
<sequence>MKHRYLRSRKRLASAFVISCGIVATHSAQADLVARWVGDDFVEGNNWVSQEGSVPAVEVGLPFAHTGGFNGHGSVDVIQDNYLRVEEANNPIAGATSLTLVAAFIPTTNGNSGTEFWQSSGLIGMEQSGVVPDWGMGWNGNRIAGGTGAPDRTIFGAAQPLDTSNPKLRIAVYTWNNSGEQRLYVNGMLVATDLAATTIARNSGAFGLGASTADGLNGLTGFIGELQIYNSDESANFQAITAELKNKYSDGLLFQSAGAISPTKGEIRFQSTSQFTADLAGTFALTLNGTAVPASSIQVSEDATSVVVSFDAAFVASALNEYSLSVPGVGGGTEVISGEFDSYKLPLSLPGPEGSVGSWGIREYVVAGTGNIQAAAVTATAAGGTFVDGNAPVFNHADPDSNDRFSNGNFNNDFNILTNTEANDDFVVVGKTQVTVPAAGVYTFSVHSDDGFAMRVSGSGGGRFISKGGDGVIDVADPQTLYRDGGTGDSNSRGTYQFDAAGTYDILYLGWDGGGGGFYEVAWTPGTYVNDRDTNTWALVGDTEDPSIPAYQARFATELPGPVGTTGKFNLRTYLQAKNADGSMVGSFAQASNFLATTTRSPEDADGLTVEALVPYLNHKDPEAGGGGPILFDLPIPGDTPADDNNVVTLAKGRIYIPTGGTYTFEYAGDDGFMLRLKGVNGNPNPKFKAASGSGNFQMSNLNELYFDGIGTITARGAIDLDAGAYDVEFIQHEGGGNFYYEIGAAPGVWLEDTTPPGGFKLVGYHPPSSVAVPEIKAPGWTVESGTGGDFPFTIQGAEDRIDATLAMTPVPTNAISTWSKLDFRDPEDGPDGNFTPTNPWPMNTPQPDDNYAMRATGTLVITEPGEYHLGFQGDDGGYLYIYGQNGTSDPVINSIAYTNLAPYAQLGSAPGSTVQNAIRVETGTGNSRTLVSVNLEVGEYRLQTLVYEGGGGSYWEVIGAQAVDPGYNYPLLETSGARTITVASSDFTLLGPDDPIDPPTETGDLLISGFAVNGNPATSVSFNFTSAADATYTIQASTDLETWMDLDTNLASAGTSTPVTVDLTSFTELNGQPKVFFRVVLNP</sequence>
<organism evidence="3 4">
    <name type="scientific">Luteolibacter pohnpeiensis</name>
    <dbReference type="NCBI Taxonomy" id="454153"/>
    <lineage>
        <taxon>Bacteria</taxon>
        <taxon>Pseudomonadati</taxon>
        <taxon>Verrucomicrobiota</taxon>
        <taxon>Verrucomicrobiia</taxon>
        <taxon>Verrucomicrobiales</taxon>
        <taxon>Verrucomicrobiaceae</taxon>
        <taxon>Luteolibacter</taxon>
    </lineage>
</organism>
<gene>
    <name evidence="3" type="ORF">JIN85_14115</name>
</gene>
<dbReference type="InterPro" id="IPR037524">
    <property type="entry name" value="PA14/GLEYA"/>
</dbReference>
<dbReference type="EMBL" id="JAENIJ010000023">
    <property type="protein sequence ID" value="MBK1883555.1"/>
    <property type="molecule type" value="Genomic_DNA"/>
</dbReference>
<reference evidence="3" key="1">
    <citation type="submission" date="2021-01" db="EMBL/GenBank/DDBJ databases">
        <title>Modified the classification status of verrucomicrobia.</title>
        <authorList>
            <person name="Feng X."/>
        </authorList>
    </citation>
    <scope>NUCLEOTIDE SEQUENCE</scope>
    <source>
        <strain evidence="3">KCTC 22041</strain>
    </source>
</reference>
<dbReference type="Gene3D" id="2.60.120.200">
    <property type="match status" value="1"/>
</dbReference>
<evidence type="ECO:0000256" key="1">
    <source>
        <dbReference type="SAM" id="SignalP"/>
    </source>
</evidence>
<keyword evidence="4" id="KW-1185">Reference proteome</keyword>
<evidence type="ECO:0000313" key="4">
    <source>
        <dbReference type="Proteomes" id="UP000603141"/>
    </source>
</evidence>
<feature type="signal peptide" evidence="1">
    <location>
        <begin position="1"/>
        <end position="30"/>
    </location>
</feature>
<dbReference type="AlphaFoldDB" id="A0A934S5N1"/>
<dbReference type="SUPFAM" id="SSF49899">
    <property type="entry name" value="Concanavalin A-like lectins/glucanases"/>
    <property type="match status" value="1"/>
</dbReference>
<keyword evidence="1" id="KW-0732">Signal</keyword>
<evidence type="ECO:0000259" key="2">
    <source>
        <dbReference type="PROSITE" id="PS51820"/>
    </source>
</evidence>
<comment type="caution">
    <text evidence="3">The sequence shown here is derived from an EMBL/GenBank/DDBJ whole genome shotgun (WGS) entry which is preliminary data.</text>
</comment>